<gene>
    <name evidence="7" type="ordered locus">LEPBI_I2756</name>
</gene>
<name>B0SMW0_LEPBP</name>
<dbReference type="Proteomes" id="UP000001847">
    <property type="component" value="Chromosome I"/>
</dbReference>
<dbReference type="RefSeq" id="WP_012389694.1">
    <property type="nucleotide sequence ID" value="NC_010602.1"/>
</dbReference>
<feature type="domain" description="Glycoside hydrolase family 2 catalytic" evidence="5">
    <location>
        <begin position="266"/>
        <end position="543"/>
    </location>
</feature>
<proteinExistence type="inferred from homology"/>
<dbReference type="Pfam" id="PF02836">
    <property type="entry name" value="Glyco_hydro_2_C"/>
    <property type="match status" value="1"/>
</dbReference>
<dbReference type="InterPro" id="IPR008979">
    <property type="entry name" value="Galactose-bd-like_sf"/>
</dbReference>
<dbReference type="HOGENOM" id="CLU_009935_3_1_12"/>
<dbReference type="Pfam" id="PF02837">
    <property type="entry name" value="Glyco_hydro_2_N"/>
    <property type="match status" value="1"/>
</dbReference>
<dbReference type="SUPFAM" id="SSF49785">
    <property type="entry name" value="Galactose-binding domain-like"/>
    <property type="match status" value="1"/>
</dbReference>
<evidence type="ECO:0000259" key="6">
    <source>
        <dbReference type="Pfam" id="PF02837"/>
    </source>
</evidence>
<dbReference type="AlphaFoldDB" id="B0SMW0"/>
<dbReference type="InterPro" id="IPR036156">
    <property type="entry name" value="Beta-gal/glucu_dom_sf"/>
</dbReference>
<reference evidence="7 8" key="1">
    <citation type="journal article" date="2008" name="PLoS ONE">
        <title>Genome sequence of the saprophyte Leptospira biflexa provides insights into the evolution of Leptospira and the pathogenesis of leptospirosis.</title>
        <authorList>
            <person name="Picardeau M."/>
            <person name="Bulach D.M."/>
            <person name="Bouchier C."/>
            <person name="Zuerner R.L."/>
            <person name="Zidane N."/>
            <person name="Wilson P.J."/>
            <person name="Creno S."/>
            <person name="Kuczek E.S."/>
            <person name="Bommezzadri S."/>
            <person name="Davis J.C."/>
            <person name="McGrath A."/>
            <person name="Johnson M.J."/>
            <person name="Boursaux-Eude C."/>
            <person name="Seemann T."/>
            <person name="Rouy Z."/>
            <person name="Coppel R.L."/>
            <person name="Rood J.I."/>
            <person name="Lajus A."/>
            <person name="Davies J.K."/>
            <person name="Medigue C."/>
            <person name="Adler B."/>
        </authorList>
    </citation>
    <scope>NUCLEOTIDE SEQUENCE [LARGE SCALE GENOMIC DNA]</scope>
    <source>
        <strain evidence="8">Patoc 1 / ATCC 23582 / Paris</strain>
    </source>
</reference>
<dbReference type="GO" id="GO:0004553">
    <property type="term" value="F:hydrolase activity, hydrolyzing O-glycosyl compounds"/>
    <property type="evidence" value="ECO:0007669"/>
    <property type="project" value="InterPro"/>
</dbReference>
<keyword evidence="8" id="KW-1185">Reference proteome</keyword>
<dbReference type="OrthoDB" id="9801077at2"/>
<dbReference type="PANTHER" id="PTHR42732:SF2">
    <property type="entry name" value="BETA-MANNOSIDASE"/>
    <property type="match status" value="1"/>
</dbReference>
<dbReference type="PANTHER" id="PTHR42732">
    <property type="entry name" value="BETA-GALACTOSIDASE"/>
    <property type="match status" value="1"/>
</dbReference>
<dbReference type="InterPro" id="IPR013783">
    <property type="entry name" value="Ig-like_fold"/>
</dbReference>
<evidence type="ECO:0000259" key="5">
    <source>
        <dbReference type="Pfam" id="PF02836"/>
    </source>
</evidence>
<feature type="domain" description="Glycosyl hydrolases family 2 sugar binding" evidence="6">
    <location>
        <begin position="66"/>
        <end position="133"/>
    </location>
</feature>
<keyword evidence="3 7" id="KW-0326">Glycosidase</keyword>
<keyword evidence="2 7" id="KW-0378">Hydrolase</keyword>
<comment type="similarity">
    <text evidence="1">Belongs to the glycosyl hydrolase 2 family.</text>
</comment>
<dbReference type="InterPro" id="IPR051913">
    <property type="entry name" value="GH2_Domain-Containing"/>
</dbReference>
<accession>B0SMW0</accession>
<dbReference type="Pfam" id="PF00703">
    <property type="entry name" value="Glyco_hydro_2"/>
    <property type="match status" value="1"/>
</dbReference>
<dbReference type="STRING" id="456481.LEPBI_I2756"/>
<organism evidence="7 8">
    <name type="scientific">Leptospira biflexa serovar Patoc (strain Patoc 1 / ATCC 23582 / Paris)</name>
    <dbReference type="NCBI Taxonomy" id="456481"/>
    <lineage>
        <taxon>Bacteria</taxon>
        <taxon>Pseudomonadati</taxon>
        <taxon>Spirochaetota</taxon>
        <taxon>Spirochaetia</taxon>
        <taxon>Leptospirales</taxon>
        <taxon>Leptospiraceae</taxon>
        <taxon>Leptospira</taxon>
    </lineage>
</organism>
<protein>
    <submittedName>
        <fullName evidence="7">Putative glycosyl hydrolase, family 2</fullName>
        <ecNumber evidence="7">3.2.1.-</ecNumber>
    </submittedName>
</protein>
<dbReference type="SUPFAM" id="SSF51445">
    <property type="entry name" value="(Trans)glycosidases"/>
    <property type="match status" value="1"/>
</dbReference>
<dbReference type="BioCyc" id="LBIF456481:LEPBI_RS13550-MONOMER"/>
<evidence type="ECO:0000259" key="4">
    <source>
        <dbReference type="Pfam" id="PF00703"/>
    </source>
</evidence>
<feature type="domain" description="Glycoside hydrolase family 2 immunoglobulin-like beta-sandwich" evidence="4">
    <location>
        <begin position="184"/>
        <end position="255"/>
    </location>
</feature>
<evidence type="ECO:0000256" key="2">
    <source>
        <dbReference type="ARBA" id="ARBA00022801"/>
    </source>
</evidence>
<dbReference type="GO" id="GO:0005975">
    <property type="term" value="P:carbohydrate metabolic process"/>
    <property type="evidence" value="ECO:0007669"/>
    <property type="project" value="InterPro"/>
</dbReference>
<dbReference type="Gene3D" id="2.60.120.260">
    <property type="entry name" value="Galactose-binding domain-like"/>
    <property type="match status" value="1"/>
</dbReference>
<dbReference type="EC" id="3.2.1.-" evidence="7"/>
<dbReference type="Gene3D" id="2.60.40.10">
    <property type="entry name" value="Immunoglobulins"/>
    <property type="match status" value="1"/>
</dbReference>
<evidence type="ECO:0000313" key="7">
    <source>
        <dbReference type="EMBL" id="ABZ98834.1"/>
    </source>
</evidence>
<dbReference type="KEGG" id="lbi:LEPBI_I2756"/>
<dbReference type="InterPro" id="IPR017853">
    <property type="entry name" value="GH"/>
</dbReference>
<dbReference type="InterPro" id="IPR006102">
    <property type="entry name" value="Ig-like_GH2"/>
</dbReference>
<dbReference type="SUPFAM" id="SSF49303">
    <property type="entry name" value="beta-Galactosidase/glucuronidase domain"/>
    <property type="match status" value="1"/>
</dbReference>
<evidence type="ECO:0000256" key="3">
    <source>
        <dbReference type="ARBA" id="ARBA00023295"/>
    </source>
</evidence>
<dbReference type="InterPro" id="IPR006103">
    <property type="entry name" value="Glyco_hydro_2_cat"/>
</dbReference>
<dbReference type="Gene3D" id="3.20.20.80">
    <property type="entry name" value="Glycosidases"/>
    <property type="match status" value="1"/>
</dbReference>
<evidence type="ECO:0000256" key="1">
    <source>
        <dbReference type="ARBA" id="ARBA00007401"/>
    </source>
</evidence>
<dbReference type="InterPro" id="IPR006104">
    <property type="entry name" value="Glyco_hydro_2_N"/>
</dbReference>
<evidence type="ECO:0000313" key="8">
    <source>
        <dbReference type="Proteomes" id="UP000001847"/>
    </source>
</evidence>
<dbReference type="EMBL" id="CP000786">
    <property type="protein sequence ID" value="ABZ98834.1"/>
    <property type="molecule type" value="Genomic_DNA"/>
</dbReference>
<sequence>MKVPHPEYPRPQLQRDSYLNLNGEWFLGHHKQGEPLEYQHKIIVPFSPETKASGLGNFILKPDEVLFYKREFEIDANFLKEITFLHFGAVDYSCICYLNGIEVGYHQGGFLPFTFDVSKTIKVGKNEIRLTVTDPTDTGTQSRGKQKLKRGGIWYTPQSGIWQTVWMESVSNDYIKSIKMIPNIETKSLEIEIDTESDVVSIQILDGEEVIAEGSKKHATLSIPNMILWTPENPKLYNISIQTKDDKVFSYFGMRKFSIGYDGKFKRLYLNNKPYFHNGLLDQGYWSDSLLTPPDDESMIKEISLMKEMGFNTLRKHIKIEPLRWYYHCDRIGMLVWQDFVCGGGPYETWKVAYLPFIGWNTDDTKHRFLNRTDEVGKKEFISEMDQTVKLLFNTVSLAVWVLFNEGWGQFDSIQLTKQLKHLDSTRTIDSVSGWYDQGKNSSDLKSLHLYYQKLKVPKKDPRVIVLSEFGGYSLKTEGHVFDEKKLFGYKILPDKATLQWEYQKLIENELLPLINKGLSASIYTQVSDVEEEINGLVTYDRKVVKFDIPFMKELNSKLKFN</sequence>
<dbReference type="CAZy" id="GH2">
    <property type="family name" value="Glycoside Hydrolase Family 2"/>
</dbReference>